<evidence type="ECO:0000256" key="2">
    <source>
        <dbReference type="SAM" id="MobiDB-lite"/>
    </source>
</evidence>
<gene>
    <name evidence="3" type="ORF">F3Y22_tig00111008pilonHSYRG00006</name>
</gene>
<keyword evidence="3" id="KW-0378">Hydrolase</keyword>
<accession>A0A6A2Z8B2</accession>
<feature type="compositionally biased region" description="Low complexity" evidence="2">
    <location>
        <begin position="69"/>
        <end position="81"/>
    </location>
</feature>
<proteinExistence type="inferred from homology"/>
<dbReference type="GO" id="GO:0008233">
    <property type="term" value="F:peptidase activity"/>
    <property type="evidence" value="ECO:0007669"/>
    <property type="project" value="UniProtKB-KW"/>
</dbReference>
<keyword evidence="3" id="KW-0645">Protease</keyword>
<dbReference type="InterPro" id="IPR007573">
    <property type="entry name" value="QWRF"/>
</dbReference>
<sequence>MSTANKLLITSTKSLSVSFQGEAYSLPISKTKAQVGSTLIRKATPDRRRATPVRYHMENSKPADQQLWPGRTRPGTPGSGPNPLYRSFDCSGERKVFGSGAVLAKPLQQSMMLDDSRRVSFDAGCRLSLDLGSSELLKEANKQNPDSNSLNEGHSELAAYDTDSISSGSTNAGTGRRPGFAFASSPGSRIGSPAKFSQSKRISCHGAVASPMGGTIRPASPGKLWTSLNLFPSRGLSPGRVRNAVGGKETIGNAVNTLSILSFSVDIRRGKKGEDRIVDAHMLRLFYNGYLQWRFANTRADATFIMQKRSAEKNLWNAWIARLEAWALLERDHSGSLLGATEALKASTLRLPIVGKATVDIQNLKDSVSSAVEMMQGMASSICSLSSKVEEMNSLVAELVSLASNEKALLERCKDLLSALAAVQVKDCSMRQQPRKVTADCISRFVFSF</sequence>
<evidence type="ECO:0000313" key="4">
    <source>
        <dbReference type="Proteomes" id="UP000436088"/>
    </source>
</evidence>
<dbReference type="PANTHER" id="PTHR31807">
    <property type="entry name" value="AUGMIN FAMILY MEMBER"/>
    <property type="match status" value="1"/>
</dbReference>
<dbReference type="EMBL" id="VEPZ02001200">
    <property type="protein sequence ID" value="KAE8687690.1"/>
    <property type="molecule type" value="Genomic_DNA"/>
</dbReference>
<feature type="compositionally biased region" description="Polar residues" evidence="2">
    <location>
        <begin position="163"/>
        <end position="173"/>
    </location>
</feature>
<dbReference type="PANTHER" id="PTHR31807:SF2">
    <property type="entry name" value="PROTEIN SNOWY COTYLEDON 3"/>
    <property type="match status" value="1"/>
</dbReference>
<dbReference type="AlphaFoldDB" id="A0A6A2Z8B2"/>
<dbReference type="GO" id="GO:0005737">
    <property type="term" value="C:cytoplasm"/>
    <property type="evidence" value="ECO:0007669"/>
    <property type="project" value="TreeGrafter"/>
</dbReference>
<evidence type="ECO:0000256" key="1">
    <source>
        <dbReference type="ARBA" id="ARBA00010016"/>
    </source>
</evidence>
<protein>
    <submittedName>
        <fullName evidence="3">ATP-dependent Clp protease proteolytic subunit-related protein 1</fullName>
    </submittedName>
</protein>
<comment type="caution">
    <text evidence="3">The sequence shown here is derived from an EMBL/GenBank/DDBJ whole genome shotgun (WGS) entry which is preliminary data.</text>
</comment>
<dbReference type="GO" id="GO:0008017">
    <property type="term" value="F:microtubule binding"/>
    <property type="evidence" value="ECO:0007669"/>
    <property type="project" value="TreeGrafter"/>
</dbReference>
<dbReference type="Pfam" id="PF04484">
    <property type="entry name" value="QWRF"/>
    <property type="match status" value="2"/>
</dbReference>
<feature type="region of interest" description="Disordered" evidence="2">
    <location>
        <begin position="162"/>
        <end position="195"/>
    </location>
</feature>
<keyword evidence="4" id="KW-1185">Reference proteome</keyword>
<dbReference type="GO" id="GO:0005880">
    <property type="term" value="C:nuclear microtubule"/>
    <property type="evidence" value="ECO:0007669"/>
    <property type="project" value="TreeGrafter"/>
</dbReference>
<dbReference type="GO" id="GO:0006508">
    <property type="term" value="P:proteolysis"/>
    <property type="evidence" value="ECO:0007669"/>
    <property type="project" value="UniProtKB-KW"/>
</dbReference>
<feature type="region of interest" description="Disordered" evidence="2">
    <location>
        <begin position="57"/>
        <end position="81"/>
    </location>
</feature>
<reference evidence="3" key="1">
    <citation type="submission" date="2019-09" db="EMBL/GenBank/DDBJ databases">
        <title>Draft genome information of white flower Hibiscus syriacus.</title>
        <authorList>
            <person name="Kim Y.-M."/>
        </authorList>
    </citation>
    <scope>NUCLEOTIDE SEQUENCE [LARGE SCALE GENOMIC DNA]</scope>
    <source>
        <strain evidence="3">YM2019G1</strain>
    </source>
</reference>
<organism evidence="3 4">
    <name type="scientific">Hibiscus syriacus</name>
    <name type="common">Rose of Sharon</name>
    <dbReference type="NCBI Taxonomy" id="106335"/>
    <lineage>
        <taxon>Eukaryota</taxon>
        <taxon>Viridiplantae</taxon>
        <taxon>Streptophyta</taxon>
        <taxon>Embryophyta</taxon>
        <taxon>Tracheophyta</taxon>
        <taxon>Spermatophyta</taxon>
        <taxon>Magnoliopsida</taxon>
        <taxon>eudicotyledons</taxon>
        <taxon>Gunneridae</taxon>
        <taxon>Pentapetalae</taxon>
        <taxon>rosids</taxon>
        <taxon>malvids</taxon>
        <taxon>Malvales</taxon>
        <taxon>Malvaceae</taxon>
        <taxon>Malvoideae</taxon>
        <taxon>Hibiscus</taxon>
    </lineage>
</organism>
<dbReference type="Proteomes" id="UP000436088">
    <property type="component" value="Unassembled WGS sequence"/>
</dbReference>
<comment type="similarity">
    <text evidence="1">Belongs to the QWRF family.</text>
</comment>
<evidence type="ECO:0000313" key="3">
    <source>
        <dbReference type="EMBL" id="KAE8687690.1"/>
    </source>
</evidence>
<name>A0A6A2Z8B2_HIBSY</name>
<dbReference type="GO" id="GO:0051225">
    <property type="term" value="P:spindle assembly"/>
    <property type="evidence" value="ECO:0007669"/>
    <property type="project" value="TreeGrafter"/>
</dbReference>